<dbReference type="AlphaFoldDB" id="A0A1V0PDD5"/>
<gene>
    <name evidence="2" type="ORF">LLJM1_04430</name>
</gene>
<reference evidence="2 3" key="1">
    <citation type="journal article" date="2017" name="BMC Genomics">
        <title>Comparative and functional genomics of the Lactococcus lactis taxon; insights into evolution and niche adaptation.</title>
        <authorList>
            <person name="Kelleher P."/>
            <person name="Bottacini F."/>
            <person name="Mahony J."/>
            <person name="Kilcawley K.N."/>
            <person name="van Sinderen D."/>
        </authorList>
    </citation>
    <scope>NUCLEOTIDE SEQUENCE [LARGE SCALE GENOMIC DNA]</scope>
    <source>
        <strain evidence="2 3">JM1</strain>
        <plasmid evidence="3">pmpjm1</plasmid>
    </source>
</reference>
<sequence>MIDDHSNRLTWIACGMALIFVTYGIFNEKIPQIIGDVTTSIQHVRDVKHIAYAFNSDGTKGFSKNRLNKNILTSNSLSDWKTATTSSWDSNDENTFYSLDSHGLKAGDTITYQEEIDATNLSQGTSITLEIQYFQNNKWLSNIQAKLDNASKIHTVTTKIPSGIDEIRLPYFSKDNKTTTDTLKVRHRKLEIGENATTWSPESSNDDNLNYSKYIGFYYDSQNESSDNPRQYEWRALN</sequence>
<dbReference type="EMBL" id="CP016746">
    <property type="protein sequence ID" value="ARE27229.1"/>
    <property type="molecule type" value="Genomic_DNA"/>
</dbReference>
<protein>
    <submittedName>
        <fullName evidence="2">Uncharacterized protein</fullName>
    </submittedName>
</protein>
<evidence type="ECO:0000313" key="2">
    <source>
        <dbReference type="EMBL" id="ARE27229.1"/>
    </source>
</evidence>
<accession>A0A1V0PDD5</accession>
<proteinExistence type="predicted"/>
<keyword evidence="2" id="KW-0614">Plasmid</keyword>
<keyword evidence="1" id="KW-0472">Membrane</keyword>
<evidence type="ECO:0000256" key="1">
    <source>
        <dbReference type="SAM" id="Phobius"/>
    </source>
</evidence>
<name>A0A1V0PDD5_LACLC</name>
<evidence type="ECO:0000313" key="3">
    <source>
        <dbReference type="Proteomes" id="UP000191806"/>
    </source>
</evidence>
<geneLocation type="plasmid" evidence="3">
    <name>pmpjm1</name>
</geneLocation>
<organism evidence="2 3">
    <name type="scientific">Lactococcus lactis subsp. cremoris</name>
    <name type="common">Streptococcus cremoris</name>
    <dbReference type="NCBI Taxonomy" id="1359"/>
    <lineage>
        <taxon>Bacteria</taxon>
        <taxon>Bacillati</taxon>
        <taxon>Bacillota</taxon>
        <taxon>Bacilli</taxon>
        <taxon>Lactobacillales</taxon>
        <taxon>Streptococcaceae</taxon>
        <taxon>Lactococcus</taxon>
    </lineage>
</organism>
<dbReference type="Proteomes" id="UP000191806">
    <property type="component" value="Plasmid pJM1A"/>
</dbReference>
<keyword evidence="1" id="KW-1133">Transmembrane helix</keyword>
<keyword evidence="1" id="KW-0812">Transmembrane</keyword>
<feature type="transmembrane region" description="Helical" evidence="1">
    <location>
        <begin position="9"/>
        <end position="26"/>
    </location>
</feature>
<dbReference type="RefSeq" id="WP_081196197.1">
    <property type="nucleotide sequence ID" value="NZ_CP016746.2"/>
</dbReference>